<evidence type="ECO:0000313" key="3">
    <source>
        <dbReference type="EMBL" id="CUQ20572.1"/>
    </source>
</evidence>
<evidence type="ECO:0000313" key="4">
    <source>
        <dbReference type="Proteomes" id="UP000095765"/>
    </source>
</evidence>
<dbReference type="AlphaFoldDB" id="A0A174UE55"/>
<dbReference type="PROSITE" id="PS51782">
    <property type="entry name" value="LYSM"/>
    <property type="match status" value="1"/>
</dbReference>
<feature type="domain" description="LysM" evidence="2">
    <location>
        <begin position="168"/>
        <end position="225"/>
    </location>
</feature>
<dbReference type="SMART" id="SM00257">
    <property type="entry name" value="LysM"/>
    <property type="match status" value="1"/>
</dbReference>
<dbReference type="Pfam" id="PF01476">
    <property type="entry name" value="LysM"/>
    <property type="match status" value="1"/>
</dbReference>
<proteinExistence type="predicted"/>
<reference evidence="3 4" key="1">
    <citation type="submission" date="2015-09" db="EMBL/GenBank/DDBJ databases">
        <authorList>
            <consortium name="Pathogen Informatics"/>
        </authorList>
    </citation>
    <scope>NUCLEOTIDE SEQUENCE [LARGE SCALE GENOMIC DNA]</scope>
    <source>
        <strain evidence="3 4">2789STDY5834939</strain>
    </source>
</reference>
<dbReference type="Gene3D" id="3.10.350.10">
    <property type="entry name" value="LysM domain"/>
    <property type="match status" value="1"/>
</dbReference>
<dbReference type="RefSeq" id="WP_055246094.1">
    <property type="nucleotide sequence ID" value="NZ_CABIWA010000027.1"/>
</dbReference>
<evidence type="ECO:0000256" key="1">
    <source>
        <dbReference type="SAM" id="MobiDB-lite"/>
    </source>
</evidence>
<dbReference type="EMBL" id="CZBE01000036">
    <property type="protein sequence ID" value="CUQ20572.1"/>
    <property type="molecule type" value="Genomic_DNA"/>
</dbReference>
<dbReference type="InterPro" id="IPR036779">
    <property type="entry name" value="LysM_dom_sf"/>
</dbReference>
<dbReference type="SUPFAM" id="SSF54106">
    <property type="entry name" value="LysM domain"/>
    <property type="match status" value="1"/>
</dbReference>
<dbReference type="OrthoDB" id="9800780at2"/>
<evidence type="ECO:0000259" key="2">
    <source>
        <dbReference type="PROSITE" id="PS51782"/>
    </source>
</evidence>
<dbReference type="CDD" id="cd00118">
    <property type="entry name" value="LysM"/>
    <property type="match status" value="1"/>
</dbReference>
<protein>
    <submittedName>
        <fullName evidence="3">LysM domain/BON superfamily protein</fullName>
    </submittedName>
</protein>
<sequence>MYSFFLDGEQLPVTPEKLTVKIKGSNKTLTLVNEGDINFLRAPGLTEISFDAVLPMLGQYHFAQSGRKPDYYLDIFEKLMTGKRPFRFIVSRASPSGEILYDTNMKVSMEDYTITEDAAKGPDVTVAVTLKQYISYATKTVKLIKPKNGKPGVSEEQTRDGPSAPKGKTHTVVKGDCLWAIAQAYMGDGSKYPALYAANKATIDNGNKGTGNPKYTIYPGQVLTIP</sequence>
<dbReference type="PANTHER" id="PTHR34700">
    <property type="entry name" value="POTASSIUM BINDING PROTEIN KBP"/>
    <property type="match status" value="1"/>
</dbReference>
<gene>
    <name evidence="3" type="ORF">ERS852551_03532</name>
</gene>
<dbReference type="InterPro" id="IPR018392">
    <property type="entry name" value="LysM"/>
</dbReference>
<organism evidence="3 4">
    <name type="scientific">Anaerotruncus colihominis</name>
    <dbReference type="NCBI Taxonomy" id="169435"/>
    <lineage>
        <taxon>Bacteria</taxon>
        <taxon>Bacillati</taxon>
        <taxon>Bacillota</taxon>
        <taxon>Clostridia</taxon>
        <taxon>Eubacteriales</taxon>
        <taxon>Oscillospiraceae</taxon>
        <taxon>Anaerotruncus</taxon>
    </lineage>
</organism>
<dbReference type="InterPro" id="IPR052196">
    <property type="entry name" value="Bact_Kbp"/>
</dbReference>
<dbReference type="Proteomes" id="UP000095765">
    <property type="component" value="Unassembled WGS sequence"/>
</dbReference>
<accession>A0A174UE55</accession>
<feature type="region of interest" description="Disordered" evidence="1">
    <location>
        <begin position="147"/>
        <end position="170"/>
    </location>
</feature>
<dbReference type="PANTHER" id="PTHR34700:SF4">
    <property type="entry name" value="PHAGE-LIKE ELEMENT PBSX PROTEIN XKDP"/>
    <property type="match status" value="1"/>
</dbReference>
<name>A0A174UE55_9FIRM</name>